<dbReference type="PROSITE" id="PS00893">
    <property type="entry name" value="NUDIX_BOX"/>
    <property type="match status" value="1"/>
</dbReference>
<dbReference type="GO" id="GO:0019693">
    <property type="term" value="P:ribose phosphate metabolic process"/>
    <property type="evidence" value="ECO:0007669"/>
    <property type="project" value="TreeGrafter"/>
</dbReference>
<proteinExistence type="predicted"/>
<dbReference type="Gene3D" id="3.90.79.10">
    <property type="entry name" value="Nucleoside Triphosphate Pyrophosphohydrolase"/>
    <property type="match status" value="1"/>
</dbReference>
<dbReference type="SUPFAM" id="SSF55811">
    <property type="entry name" value="Nudix"/>
    <property type="match status" value="1"/>
</dbReference>
<dbReference type="InterPro" id="IPR015797">
    <property type="entry name" value="NUDIX_hydrolase-like_dom_sf"/>
</dbReference>
<evidence type="ECO:0000313" key="4">
    <source>
        <dbReference type="EMBL" id="AXY67925.2"/>
    </source>
</evidence>
<protein>
    <submittedName>
        <fullName evidence="4">NUDIX hydrolase</fullName>
    </submittedName>
</protein>
<feature type="domain" description="Nudix hydrolase" evidence="3">
    <location>
        <begin position="40"/>
        <end position="171"/>
    </location>
</feature>
<evidence type="ECO:0000313" key="5">
    <source>
        <dbReference type="Proteomes" id="UP000261812"/>
    </source>
</evidence>
<dbReference type="EMBL" id="CP032152">
    <property type="protein sequence ID" value="AXY67925.2"/>
    <property type="molecule type" value="Genomic_DNA"/>
</dbReference>
<dbReference type="GO" id="GO:0006753">
    <property type="term" value="P:nucleoside phosphate metabolic process"/>
    <property type="evidence" value="ECO:0007669"/>
    <property type="project" value="TreeGrafter"/>
</dbReference>
<evidence type="ECO:0000259" key="3">
    <source>
        <dbReference type="PROSITE" id="PS51462"/>
    </source>
</evidence>
<dbReference type="GO" id="GO:0016787">
    <property type="term" value="F:hydrolase activity"/>
    <property type="evidence" value="ECO:0007669"/>
    <property type="project" value="UniProtKB-KW"/>
</dbReference>
<keyword evidence="5" id="KW-1185">Reference proteome</keyword>
<name>A0A3B7MEA2_9CYAN</name>
<evidence type="ECO:0000256" key="1">
    <source>
        <dbReference type="ARBA" id="ARBA00001946"/>
    </source>
</evidence>
<dbReference type="InterPro" id="IPR020084">
    <property type="entry name" value="NUDIX_hydrolase_CS"/>
</dbReference>
<gene>
    <name evidence="4" type="ORF">D3A95_06635</name>
</gene>
<dbReference type="AlphaFoldDB" id="A0A3B7MEA2"/>
<dbReference type="PROSITE" id="PS51462">
    <property type="entry name" value="NUDIX"/>
    <property type="match status" value="1"/>
</dbReference>
<dbReference type="PANTHER" id="PTHR11839:SF18">
    <property type="entry name" value="NUDIX HYDROLASE DOMAIN-CONTAINING PROTEIN"/>
    <property type="match status" value="1"/>
</dbReference>
<dbReference type="Proteomes" id="UP000261812">
    <property type="component" value="Chromosome"/>
</dbReference>
<organism evidence="4 5">
    <name type="scientific">Thermosynechococcus sichuanensis E542</name>
    <dbReference type="NCBI Taxonomy" id="2016101"/>
    <lineage>
        <taxon>Bacteria</taxon>
        <taxon>Bacillati</taxon>
        <taxon>Cyanobacteriota</taxon>
        <taxon>Cyanophyceae</taxon>
        <taxon>Acaryochloridales</taxon>
        <taxon>Thermosynechococcaceae</taxon>
        <taxon>Thermosynechococcus</taxon>
        <taxon>Thermosynechococcus sichuanensis</taxon>
    </lineage>
</organism>
<dbReference type="RefSeq" id="WP_181494289.1">
    <property type="nucleotide sequence ID" value="NZ_CP032152.1"/>
</dbReference>
<dbReference type="InterPro" id="IPR000086">
    <property type="entry name" value="NUDIX_hydrolase_dom"/>
</dbReference>
<dbReference type="KEGG" id="tsq:D3A95_06635"/>
<evidence type="ECO:0000256" key="2">
    <source>
        <dbReference type="ARBA" id="ARBA00022801"/>
    </source>
</evidence>
<dbReference type="CDD" id="cd03424">
    <property type="entry name" value="NUDIX_ADPRase_Nudt5_UGPPase_Nudt14"/>
    <property type="match status" value="1"/>
</dbReference>
<dbReference type="PANTHER" id="PTHR11839">
    <property type="entry name" value="UDP/ADP-SUGAR PYROPHOSPHATASE"/>
    <property type="match status" value="1"/>
</dbReference>
<reference evidence="5" key="1">
    <citation type="submission" date="2018-09" db="EMBL/GenBank/DDBJ databases">
        <title>Complete genome sequence of thermophilic cyanobacteria strain Thermosynechococcus elongatus PKUAC-SCTE542.</title>
        <authorList>
            <person name="Liang Y."/>
            <person name="Tang J."/>
            <person name="Daroch M."/>
        </authorList>
    </citation>
    <scope>NUCLEOTIDE SEQUENCE [LARGE SCALE GENOMIC DNA]</scope>
    <source>
        <strain evidence="5">E542</strain>
    </source>
</reference>
<dbReference type="GO" id="GO:0005829">
    <property type="term" value="C:cytosol"/>
    <property type="evidence" value="ECO:0007669"/>
    <property type="project" value="TreeGrafter"/>
</dbReference>
<comment type="cofactor">
    <cofactor evidence="1">
        <name>Mg(2+)</name>
        <dbReference type="ChEBI" id="CHEBI:18420"/>
    </cofactor>
</comment>
<dbReference type="Pfam" id="PF00293">
    <property type="entry name" value="NUDIX"/>
    <property type="match status" value="1"/>
</dbReference>
<accession>A0A3B7MEA2</accession>
<keyword evidence="2 4" id="KW-0378">Hydrolase</keyword>
<sequence>MSKIPPQILERHCFCRSRKFTFEVNQYRLPHGSVSVLGTVRHPGGALAVPVTPEGNLILVKQYRFATEEYLLEFPAGTVENHEKPLTTIEREIEEETGYRAHHWQKLGEFYIAPGYSDEVIYAYLATQLEKLDAPPPQDTDEHIEIVEFSLSDLAAAIHRGQVKDAKTVTSFYLALPYLQPT</sequence>